<keyword evidence="11" id="KW-1185">Reference proteome</keyword>
<evidence type="ECO:0000256" key="4">
    <source>
        <dbReference type="ARBA" id="ARBA00022679"/>
    </source>
</evidence>
<dbReference type="FunFam" id="1.10.8.100:FF:000001">
    <property type="entry name" value="Ribosomal RNA small subunit methyltransferase A"/>
    <property type="match status" value="1"/>
</dbReference>
<dbReference type="GO" id="GO:0052908">
    <property type="term" value="F:16S rRNA (adenine(1518)-N(6)/adenine(1519)-N(6))-dimethyltransferase activity"/>
    <property type="evidence" value="ECO:0007669"/>
    <property type="project" value="UniProtKB-EC"/>
</dbReference>
<proteinExistence type="inferred from homology"/>
<feature type="binding site" evidence="7 8">
    <location>
        <position position="61"/>
    </location>
    <ligand>
        <name>S-adenosyl-L-methionine</name>
        <dbReference type="ChEBI" id="CHEBI:59789"/>
    </ligand>
</feature>
<dbReference type="PROSITE" id="PS01131">
    <property type="entry name" value="RRNA_A_DIMETH"/>
    <property type="match status" value="1"/>
</dbReference>
<evidence type="ECO:0000256" key="3">
    <source>
        <dbReference type="ARBA" id="ARBA00022603"/>
    </source>
</evidence>
<dbReference type="SUPFAM" id="SSF53335">
    <property type="entry name" value="S-adenosyl-L-methionine-dependent methyltransferases"/>
    <property type="match status" value="1"/>
</dbReference>
<dbReference type="AlphaFoldDB" id="A0A6I6K4Z6"/>
<dbReference type="InterPro" id="IPR020598">
    <property type="entry name" value="rRNA_Ade_methylase_Trfase_N"/>
</dbReference>
<feature type="binding site" evidence="7 8">
    <location>
        <position position="39"/>
    </location>
    <ligand>
        <name>S-adenosyl-L-methionine</name>
        <dbReference type="ChEBI" id="CHEBI:59789"/>
    </ligand>
</feature>
<dbReference type="CDD" id="cd02440">
    <property type="entry name" value="AdoMet_MTases"/>
    <property type="match status" value="1"/>
</dbReference>
<feature type="binding site" evidence="7 8">
    <location>
        <position position="85"/>
    </location>
    <ligand>
        <name>S-adenosyl-L-methionine</name>
        <dbReference type="ChEBI" id="CHEBI:59789"/>
    </ligand>
</feature>
<dbReference type="SMART" id="SM00650">
    <property type="entry name" value="rADc"/>
    <property type="match status" value="1"/>
</dbReference>
<feature type="binding site" evidence="7 8">
    <location>
        <position position="13"/>
    </location>
    <ligand>
        <name>S-adenosyl-L-methionine</name>
        <dbReference type="ChEBI" id="CHEBI:59789"/>
    </ligand>
</feature>
<evidence type="ECO:0000256" key="2">
    <source>
        <dbReference type="ARBA" id="ARBA00022552"/>
    </source>
</evidence>
<gene>
    <name evidence="7 10" type="primary">rsmA</name>
    <name evidence="7" type="synonym">ksgA</name>
    <name evidence="10" type="ORF">GM418_15830</name>
</gene>
<comment type="catalytic activity">
    <reaction evidence="7">
        <text>adenosine(1518)/adenosine(1519) in 16S rRNA + 4 S-adenosyl-L-methionine = N(6)-dimethyladenosine(1518)/N(6)-dimethyladenosine(1519) in 16S rRNA + 4 S-adenosyl-L-homocysteine + 4 H(+)</text>
        <dbReference type="Rhea" id="RHEA:19609"/>
        <dbReference type="Rhea" id="RHEA-COMP:10232"/>
        <dbReference type="Rhea" id="RHEA-COMP:10233"/>
        <dbReference type="ChEBI" id="CHEBI:15378"/>
        <dbReference type="ChEBI" id="CHEBI:57856"/>
        <dbReference type="ChEBI" id="CHEBI:59789"/>
        <dbReference type="ChEBI" id="CHEBI:74411"/>
        <dbReference type="ChEBI" id="CHEBI:74493"/>
        <dbReference type="EC" id="2.1.1.182"/>
    </reaction>
</comment>
<feature type="domain" description="Ribosomal RNA adenine methylase transferase N-terminal" evidence="9">
    <location>
        <begin position="20"/>
        <end position="189"/>
    </location>
</feature>
<sequence length="261" mass="30186">MNIVRPKKKLGQHFLKDQNIARKIVDSLGTTEPNVLEVGPGMGVLTQFLLERPELNVHVIEIDKESVEYLYQNFPALENHIYSEDFLKFNFPDLFEGKFNIIGNFPYNISSQIFFRVLEFRNRIPEVVGMIQKEVAERINAGHGNKTYGILSVLLQTFYQIEYLFTVSEQVFTPPPKVKSAVIRLVRNDRTDLPCDETLFFKVVKAAFNQRRKMLRNSLKEICIDLPAEYAEKRPEQLSVDDYIELTCGIENQIKKTGHAI</sequence>
<keyword evidence="4 7" id="KW-0808">Transferase</keyword>
<keyword evidence="1 7" id="KW-0963">Cytoplasm</keyword>
<dbReference type="RefSeq" id="WP_158868017.1">
    <property type="nucleotide sequence ID" value="NZ_CP046401.1"/>
</dbReference>
<dbReference type="EMBL" id="CP046401">
    <property type="protein sequence ID" value="QGY45084.1"/>
    <property type="molecule type" value="Genomic_DNA"/>
</dbReference>
<dbReference type="InterPro" id="IPR001737">
    <property type="entry name" value="KsgA/Erm"/>
</dbReference>
<dbReference type="PANTHER" id="PTHR11727:SF7">
    <property type="entry name" value="DIMETHYLADENOSINE TRANSFERASE-RELATED"/>
    <property type="match status" value="1"/>
</dbReference>
<dbReference type="Gene3D" id="3.40.50.150">
    <property type="entry name" value="Vaccinia Virus protein VP39"/>
    <property type="match status" value="1"/>
</dbReference>
<evidence type="ECO:0000256" key="1">
    <source>
        <dbReference type="ARBA" id="ARBA00022490"/>
    </source>
</evidence>
<comment type="subcellular location">
    <subcellularLocation>
        <location evidence="7">Cytoplasm</location>
    </subcellularLocation>
</comment>
<evidence type="ECO:0000256" key="6">
    <source>
        <dbReference type="ARBA" id="ARBA00022884"/>
    </source>
</evidence>
<dbReference type="Proteomes" id="UP000428260">
    <property type="component" value="Chromosome"/>
</dbReference>
<protein>
    <recommendedName>
        <fullName evidence="7">Ribosomal RNA small subunit methyltransferase A</fullName>
        <ecNumber evidence="7">2.1.1.182</ecNumber>
    </recommendedName>
    <alternativeName>
        <fullName evidence="7">16S rRNA (adenine(1518)-N(6)/adenine(1519)-N(6))-dimethyltransferase</fullName>
    </alternativeName>
    <alternativeName>
        <fullName evidence="7">16S rRNA dimethyladenosine transferase</fullName>
    </alternativeName>
    <alternativeName>
        <fullName evidence="7">16S rRNA dimethylase</fullName>
    </alternativeName>
    <alternativeName>
        <fullName evidence="7">S-adenosylmethionine-6-N', N'-adenosyl(rRNA) dimethyltransferase</fullName>
    </alternativeName>
</protein>
<dbReference type="GO" id="GO:0003723">
    <property type="term" value="F:RNA binding"/>
    <property type="evidence" value="ECO:0007669"/>
    <property type="project" value="UniProtKB-UniRule"/>
</dbReference>
<keyword evidence="3 7" id="KW-0489">Methyltransferase</keyword>
<organism evidence="10 11">
    <name type="scientific">Maribellus comscasis</name>
    <dbReference type="NCBI Taxonomy" id="2681766"/>
    <lineage>
        <taxon>Bacteria</taxon>
        <taxon>Pseudomonadati</taxon>
        <taxon>Bacteroidota</taxon>
        <taxon>Bacteroidia</taxon>
        <taxon>Marinilabiliales</taxon>
        <taxon>Prolixibacteraceae</taxon>
        <taxon>Maribellus</taxon>
    </lineage>
</organism>
<evidence type="ECO:0000256" key="5">
    <source>
        <dbReference type="ARBA" id="ARBA00022691"/>
    </source>
</evidence>
<evidence type="ECO:0000256" key="8">
    <source>
        <dbReference type="PROSITE-ProRule" id="PRU01026"/>
    </source>
</evidence>
<accession>A0A6I6K4Z6</accession>
<dbReference type="PANTHER" id="PTHR11727">
    <property type="entry name" value="DIMETHYLADENOSINE TRANSFERASE"/>
    <property type="match status" value="1"/>
</dbReference>
<keyword evidence="5 7" id="KW-0949">S-adenosyl-L-methionine</keyword>
<evidence type="ECO:0000259" key="9">
    <source>
        <dbReference type="SMART" id="SM00650"/>
    </source>
</evidence>
<dbReference type="InterPro" id="IPR023165">
    <property type="entry name" value="rRNA_Ade_diMease-like_C"/>
</dbReference>
<evidence type="ECO:0000313" key="10">
    <source>
        <dbReference type="EMBL" id="QGY45084.1"/>
    </source>
</evidence>
<dbReference type="HAMAP" id="MF_00607">
    <property type="entry name" value="16SrRNA_methyltr_A"/>
    <property type="match status" value="1"/>
</dbReference>
<keyword evidence="6 7" id="KW-0694">RNA-binding</keyword>
<dbReference type="NCBIfam" id="TIGR00755">
    <property type="entry name" value="ksgA"/>
    <property type="match status" value="1"/>
</dbReference>
<comment type="similarity">
    <text evidence="7">Belongs to the class I-like SAM-binding methyltransferase superfamily. rRNA adenine N(6)-methyltransferase family. RsmA subfamily.</text>
</comment>
<dbReference type="KEGG" id="mcos:GM418_15830"/>
<comment type="function">
    <text evidence="7">Specifically dimethylates two adjacent adenosines (A1518 and A1519) in the loop of a conserved hairpin near the 3'-end of 16S rRNA in the 30S particle. May play a critical role in biogenesis of 30S subunits.</text>
</comment>
<evidence type="ECO:0000313" key="11">
    <source>
        <dbReference type="Proteomes" id="UP000428260"/>
    </source>
</evidence>
<feature type="binding site" evidence="7 8">
    <location>
        <position position="15"/>
    </location>
    <ligand>
        <name>S-adenosyl-L-methionine</name>
        <dbReference type="ChEBI" id="CHEBI:59789"/>
    </ligand>
</feature>
<feature type="binding site" evidence="7 8">
    <location>
        <position position="104"/>
    </location>
    <ligand>
        <name>S-adenosyl-L-methionine</name>
        <dbReference type="ChEBI" id="CHEBI:59789"/>
    </ligand>
</feature>
<dbReference type="InterPro" id="IPR011530">
    <property type="entry name" value="rRNA_adenine_dimethylase"/>
</dbReference>
<keyword evidence="2 7" id="KW-0698">rRNA processing</keyword>
<dbReference type="Pfam" id="PF00398">
    <property type="entry name" value="RrnaAD"/>
    <property type="match status" value="1"/>
</dbReference>
<dbReference type="EC" id="2.1.1.182" evidence="7"/>
<dbReference type="FunFam" id="3.40.50.150:FF:000157">
    <property type="entry name" value="Ribosomal RNA small subunit methyltransferase A"/>
    <property type="match status" value="1"/>
</dbReference>
<dbReference type="PROSITE" id="PS51689">
    <property type="entry name" value="SAM_RNA_A_N6_MT"/>
    <property type="match status" value="1"/>
</dbReference>
<name>A0A6I6K4Z6_9BACT</name>
<dbReference type="InterPro" id="IPR020596">
    <property type="entry name" value="rRNA_Ade_Mease_Trfase_CS"/>
</dbReference>
<evidence type="ECO:0000256" key="7">
    <source>
        <dbReference type="HAMAP-Rule" id="MF_00607"/>
    </source>
</evidence>
<dbReference type="GO" id="GO:0005829">
    <property type="term" value="C:cytosol"/>
    <property type="evidence" value="ECO:0007669"/>
    <property type="project" value="TreeGrafter"/>
</dbReference>
<reference evidence="10 11" key="1">
    <citation type="submission" date="2019-11" db="EMBL/GenBank/DDBJ databases">
        <authorList>
            <person name="Zheng R.K."/>
            <person name="Sun C.M."/>
        </authorList>
    </citation>
    <scope>NUCLEOTIDE SEQUENCE [LARGE SCALE GENOMIC DNA]</scope>
    <source>
        <strain evidence="10 11">WC007</strain>
    </source>
</reference>
<dbReference type="InterPro" id="IPR029063">
    <property type="entry name" value="SAM-dependent_MTases_sf"/>
</dbReference>
<dbReference type="Gene3D" id="1.10.8.100">
    <property type="entry name" value="Ribosomal RNA adenine dimethylase-like, domain 2"/>
    <property type="match status" value="1"/>
</dbReference>